<evidence type="ECO:0008006" key="4">
    <source>
        <dbReference type="Google" id="ProtNLM"/>
    </source>
</evidence>
<proteinExistence type="predicted"/>
<dbReference type="EMBL" id="CP126981">
    <property type="protein sequence ID" value="WIM88138.1"/>
    <property type="molecule type" value="Genomic_DNA"/>
</dbReference>
<dbReference type="Proteomes" id="UP001236585">
    <property type="component" value="Chromosome"/>
</dbReference>
<organism evidence="2 3">
    <name type="scientific">Candidatus Mycobacterium wuenschmannii</name>
    <dbReference type="NCBI Taxonomy" id="3027808"/>
    <lineage>
        <taxon>Bacteria</taxon>
        <taxon>Bacillati</taxon>
        <taxon>Actinomycetota</taxon>
        <taxon>Actinomycetes</taxon>
        <taxon>Mycobacteriales</taxon>
        <taxon>Mycobacteriaceae</taxon>
        <taxon>Mycobacterium</taxon>
    </lineage>
</organism>
<gene>
    <name evidence="2" type="ORF">PT015_01015</name>
</gene>
<reference evidence="2 3" key="1">
    <citation type="journal article" date="2023" name="Microbiol. Resour. Announc.">
        <title>Complete Genome Sequence of Mycobacterium wuenschmanii, a novel Nontuberculous Mycobacterium Isolated from a captive population of Amazon Milk Frogs.</title>
        <authorList>
            <person name="Hicks J."/>
            <person name="Zeineldin M."/>
            <person name="Ward H."/>
            <person name="Wuenschmann A."/>
            <person name="Camp P."/>
            <person name="Farrell D."/>
            <person name="Lehman K."/>
            <person name="Thacker T."/>
            <person name="Cuthbert E."/>
        </authorList>
    </citation>
    <scope>NUCLEOTIDE SEQUENCE [LARGE SCALE GENOMIC DNA]</scope>
    <source>
        <strain evidence="2 3">Wuenschmanii</strain>
    </source>
</reference>
<keyword evidence="1" id="KW-0732">Signal</keyword>
<evidence type="ECO:0000256" key="1">
    <source>
        <dbReference type="SAM" id="SignalP"/>
    </source>
</evidence>
<feature type="signal peptide" evidence="1">
    <location>
        <begin position="1"/>
        <end position="24"/>
    </location>
</feature>
<feature type="chain" id="PRO_5046016150" description="PPE family protein" evidence="1">
    <location>
        <begin position="25"/>
        <end position="485"/>
    </location>
</feature>
<sequence>MKTAHHFSRFGIAAVGLGIGAAMASMPAATADSVGTADIGAYLPDFGALAAASAAAVSPPTLPADFSNYAISISGIPLYQSGTAFAVSSFGNVAIAHGAGTDATAYGGLFNTATVDGDGSVALIGGNGIGVGAFNTATVVGSHSSAEAAWGSGGSFNTATVTGNMSTAYAGVPNGGYPTTGSFNIATAEGYQAHAAAGLDGSSGNTADASGDLVTSVSPSAGGAAAEPSGAATGVDLLNDGAAAAASVTPATLPDDYSNFAVSISGTPLIQLGTASAQSSFGNIAIAVGAYSNSNAMSGFFNYASAMGEHSNAGVGDTGLFDYASATGTWSSAQAAWGSGNTAVANGDYAVAQAGAGDGTAIYDSNFNTATAEGSHAIALAGFDSSSGHVANAVGDGVHVYDPTGNPVGFAATESWLTELLNSFSGGSHAAADGGNWLADLFPALDGGSAAADTGNWLTDLLASFDGGSAAADGANFWTELATLF</sequence>
<evidence type="ECO:0000313" key="2">
    <source>
        <dbReference type="EMBL" id="WIM88138.1"/>
    </source>
</evidence>
<dbReference type="RefSeq" id="WP_285188180.1">
    <property type="nucleotide sequence ID" value="NZ_CP126981.1"/>
</dbReference>
<evidence type="ECO:0000313" key="3">
    <source>
        <dbReference type="Proteomes" id="UP001236585"/>
    </source>
</evidence>
<name>A0ABY8VX19_9MYCO</name>
<accession>A0ABY8VX19</accession>
<keyword evidence="3" id="KW-1185">Reference proteome</keyword>
<protein>
    <recommendedName>
        <fullName evidence="4">PPE family protein</fullName>
    </recommendedName>
</protein>